<sequence>MPFAPLQNPSMLLRALAPTVLGVRTWRTFIRGAPLSKPAVDIATAQPITDADAPVIGDQKSRSFEILNHSAPVHIRSDTLPACEMSAPNSGPLFRRVGWRLGGIRPWHRLGRGVKVARCRPPSGLRSGCTPWVVPRASHRCEDIHKWRMRYPDSCLEICPRGWSHLLLACGDSPGIHFLLCHSDFGSVLVLGSHGGAKLLIQKLDDLD</sequence>
<reference evidence="1" key="2">
    <citation type="submission" date="2022-01" db="EMBL/GenBank/DDBJ databases">
        <authorList>
            <person name="Yamashiro T."/>
            <person name="Shiraishi A."/>
            <person name="Satake H."/>
            <person name="Nakayama K."/>
        </authorList>
    </citation>
    <scope>NUCLEOTIDE SEQUENCE</scope>
</reference>
<dbReference type="Proteomes" id="UP001151760">
    <property type="component" value="Unassembled WGS sequence"/>
</dbReference>
<reference evidence="1" key="1">
    <citation type="journal article" date="2022" name="Int. J. Mol. Sci.">
        <title>Draft Genome of Tanacetum Coccineum: Genomic Comparison of Closely Related Tanacetum-Family Plants.</title>
        <authorList>
            <person name="Yamashiro T."/>
            <person name="Shiraishi A."/>
            <person name="Nakayama K."/>
            <person name="Satake H."/>
        </authorList>
    </citation>
    <scope>NUCLEOTIDE SEQUENCE</scope>
</reference>
<protein>
    <submittedName>
        <fullName evidence="1">Uncharacterized protein</fullName>
    </submittedName>
</protein>
<accession>A0ABQ5J7D2</accession>
<dbReference type="EMBL" id="BQNB010021505">
    <property type="protein sequence ID" value="GJU07094.1"/>
    <property type="molecule type" value="Genomic_DNA"/>
</dbReference>
<organism evidence="1 2">
    <name type="scientific">Tanacetum coccineum</name>
    <dbReference type="NCBI Taxonomy" id="301880"/>
    <lineage>
        <taxon>Eukaryota</taxon>
        <taxon>Viridiplantae</taxon>
        <taxon>Streptophyta</taxon>
        <taxon>Embryophyta</taxon>
        <taxon>Tracheophyta</taxon>
        <taxon>Spermatophyta</taxon>
        <taxon>Magnoliopsida</taxon>
        <taxon>eudicotyledons</taxon>
        <taxon>Gunneridae</taxon>
        <taxon>Pentapetalae</taxon>
        <taxon>asterids</taxon>
        <taxon>campanulids</taxon>
        <taxon>Asterales</taxon>
        <taxon>Asteraceae</taxon>
        <taxon>Asteroideae</taxon>
        <taxon>Anthemideae</taxon>
        <taxon>Anthemidinae</taxon>
        <taxon>Tanacetum</taxon>
    </lineage>
</organism>
<evidence type="ECO:0000313" key="2">
    <source>
        <dbReference type="Proteomes" id="UP001151760"/>
    </source>
</evidence>
<gene>
    <name evidence="1" type="ORF">Tco_1123524</name>
</gene>
<keyword evidence="2" id="KW-1185">Reference proteome</keyword>
<proteinExistence type="predicted"/>
<name>A0ABQ5J7D2_9ASTR</name>
<evidence type="ECO:0000313" key="1">
    <source>
        <dbReference type="EMBL" id="GJU07094.1"/>
    </source>
</evidence>
<comment type="caution">
    <text evidence="1">The sequence shown here is derived from an EMBL/GenBank/DDBJ whole genome shotgun (WGS) entry which is preliminary data.</text>
</comment>